<gene>
    <name evidence="2" type="ORF">HUT08_01815</name>
</gene>
<dbReference type="PROSITE" id="PS51857">
    <property type="entry name" value="CSD_2"/>
    <property type="match status" value="1"/>
</dbReference>
<dbReference type="Proteomes" id="UP000509303">
    <property type="component" value="Chromosome"/>
</dbReference>
<dbReference type="GO" id="GO:0003676">
    <property type="term" value="F:nucleic acid binding"/>
    <property type="evidence" value="ECO:0007669"/>
    <property type="project" value="InterPro"/>
</dbReference>
<dbReference type="InterPro" id="IPR012340">
    <property type="entry name" value="NA-bd_OB-fold"/>
</dbReference>
<dbReference type="InterPro" id="IPR002059">
    <property type="entry name" value="CSP_DNA-bd"/>
</dbReference>
<proteinExistence type="predicted"/>
<reference evidence="2 3" key="1">
    <citation type="submission" date="2020-06" db="EMBL/GenBank/DDBJ databases">
        <title>Genome mining for natural products.</title>
        <authorList>
            <person name="Zhang B."/>
            <person name="Shi J."/>
            <person name="Ge H."/>
        </authorList>
    </citation>
    <scope>NUCLEOTIDE SEQUENCE [LARGE SCALE GENOMIC DNA]</scope>
    <source>
        <strain evidence="2 3">NA00687</strain>
    </source>
</reference>
<dbReference type="CDD" id="cd04458">
    <property type="entry name" value="CSP_CDS"/>
    <property type="match status" value="1"/>
</dbReference>
<dbReference type="Gene3D" id="2.40.50.140">
    <property type="entry name" value="Nucleic acid-binding proteins"/>
    <property type="match status" value="1"/>
</dbReference>
<dbReference type="PANTHER" id="PTHR46565">
    <property type="entry name" value="COLD SHOCK DOMAIN PROTEIN 2"/>
    <property type="match status" value="1"/>
</dbReference>
<name>A0A7H8N1V2_9ACTN</name>
<dbReference type="EMBL" id="CP054929">
    <property type="protein sequence ID" value="QKW48490.1"/>
    <property type="molecule type" value="Genomic_DNA"/>
</dbReference>
<protein>
    <submittedName>
        <fullName evidence="2">Cold shock domain-containing protein</fullName>
    </submittedName>
</protein>
<dbReference type="Pfam" id="PF00313">
    <property type="entry name" value="CSD"/>
    <property type="match status" value="1"/>
</dbReference>
<dbReference type="SMART" id="SM00357">
    <property type="entry name" value="CSP"/>
    <property type="match status" value="1"/>
</dbReference>
<dbReference type="PANTHER" id="PTHR46565:SF20">
    <property type="entry name" value="COLD SHOCK DOMAIN-CONTAINING PROTEIN 4"/>
    <property type="match status" value="1"/>
</dbReference>
<keyword evidence="3" id="KW-1185">Reference proteome</keyword>
<evidence type="ECO:0000259" key="1">
    <source>
        <dbReference type="PROSITE" id="PS51857"/>
    </source>
</evidence>
<dbReference type="PRINTS" id="PR00050">
    <property type="entry name" value="COLDSHOCK"/>
</dbReference>
<sequence length="140" mass="15568">MATGKILRFDEVRGYGFITPDDGDEDVFMHANDLRSDKSLFRPGLRVAFDIEDGQRGLKASDVRLIERSAPAGTVPGDVVRPRVRTEAEDGTCDVLTSAEFQLELTEALLHAVPSLTGTQLVLARKRVIELAQEHNWVEY</sequence>
<dbReference type="InterPro" id="IPR011129">
    <property type="entry name" value="CSD"/>
</dbReference>
<dbReference type="RefSeq" id="WP_176160187.1">
    <property type="nucleotide sequence ID" value="NZ_CP054929.1"/>
</dbReference>
<organism evidence="2 3">
    <name type="scientific">Streptomyces buecherae</name>
    <dbReference type="NCBI Taxonomy" id="2763006"/>
    <lineage>
        <taxon>Bacteria</taxon>
        <taxon>Bacillati</taxon>
        <taxon>Actinomycetota</taxon>
        <taxon>Actinomycetes</taxon>
        <taxon>Kitasatosporales</taxon>
        <taxon>Streptomycetaceae</taxon>
        <taxon>Streptomyces</taxon>
    </lineage>
</organism>
<dbReference type="AlphaFoldDB" id="A0A7H8N1V2"/>
<dbReference type="SUPFAM" id="SSF50249">
    <property type="entry name" value="Nucleic acid-binding proteins"/>
    <property type="match status" value="1"/>
</dbReference>
<accession>A0A7H8N1V2</accession>
<evidence type="ECO:0000313" key="2">
    <source>
        <dbReference type="EMBL" id="QKW48490.1"/>
    </source>
</evidence>
<evidence type="ECO:0000313" key="3">
    <source>
        <dbReference type="Proteomes" id="UP000509303"/>
    </source>
</evidence>
<feature type="domain" description="CSD" evidence="1">
    <location>
        <begin position="1"/>
        <end position="65"/>
    </location>
</feature>